<dbReference type="EMBL" id="LLKB01000001">
    <property type="protein sequence ID" value="KQC85804.1"/>
    <property type="molecule type" value="Genomic_DNA"/>
</dbReference>
<keyword evidence="3" id="KW-1185">Reference proteome</keyword>
<organism evidence="2 3">
    <name type="scientific">Butyribacter intestini</name>
    <dbReference type="NCBI Taxonomy" id="1703332"/>
    <lineage>
        <taxon>Bacteria</taxon>
        <taxon>Bacillati</taxon>
        <taxon>Bacillota</taxon>
        <taxon>Clostridia</taxon>
        <taxon>Lachnospirales</taxon>
        <taxon>Lachnospiraceae</taxon>
        <taxon>Butyribacter</taxon>
    </lineage>
</organism>
<reference evidence="2 3" key="1">
    <citation type="submission" date="2015-10" db="EMBL/GenBank/DDBJ databases">
        <title>Butyribacter intestini gen. nov., sp. nov., a butyric acid-producing bacterium of the family Lachnospiraceae isolated from the human faeces.</title>
        <authorList>
            <person name="Zou Y."/>
            <person name="Xue W."/>
            <person name="Luo G."/>
            <person name="Lv M."/>
        </authorList>
    </citation>
    <scope>NUCLEOTIDE SEQUENCE [LARGE SCALE GENOMIC DNA]</scope>
    <source>
        <strain evidence="2 3">TF01-11</strain>
    </source>
</reference>
<evidence type="ECO:0008006" key="4">
    <source>
        <dbReference type="Google" id="ProtNLM"/>
    </source>
</evidence>
<name>A0AAW3JTE1_9FIRM</name>
<evidence type="ECO:0000256" key="1">
    <source>
        <dbReference type="SAM" id="SignalP"/>
    </source>
</evidence>
<comment type="caution">
    <text evidence="2">The sequence shown here is derived from an EMBL/GenBank/DDBJ whole genome shotgun (WGS) entry which is preliminary data.</text>
</comment>
<evidence type="ECO:0000313" key="3">
    <source>
        <dbReference type="Proteomes" id="UP000050833"/>
    </source>
</evidence>
<feature type="signal peptide" evidence="1">
    <location>
        <begin position="1"/>
        <end position="28"/>
    </location>
</feature>
<feature type="chain" id="PRO_5043576585" description="DUF5626 domain-containing protein" evidence="1">
    <location>
        <begin position="29"/>
        <end position="163"/>
    </location>
</feature>
<gene>
    <name evidence="2" type="ORF">APZ18_00940</name>
</gene>
<evidence type="ECO:0000313" key="2">
    <source>
        <dbReference type="EMBL" id="KQC85804.1"/>
    </source>
</evidence>
<proteinExistence type="predicted"/>
<keyword evidence="1" id="KW-0732">Signal</keyword>
<accession>A0AAW3JTE1</accession>
<dbReference type="RefSeq" id="WP_055940722.1">
    <property type="nucleotide sequence ID" value="NZ_JAQDCV010000006.1"/>
</dbReference>
<dbReference type="Proteomes" id="UP000050833">
    <property type="component" value="Unassembled WGS sequence"/>
</dbReference>
<dbReference type="AlphaFoldDB" id="A0AAW3JTE1"/>
<sequence>MKKRLLKIPMPLVLAITFIFLSSTNASAESISTEIPSSITYYDDGSYDIETCYPETMEHNFLLSTASATETKSHFKKIKHYDNNNNVCWTYTLTAYFTVNKGVSVKYKSCTGSLKIINNKYSFYSEKHGGSNNKATGTIQIKYNGSVSSHTTTITCTKYGNFK</sequence>
<protein>
    <recommendedName>
        <fullName evidence="4">DUF5626 domain-containing protein</fullName>
    </recommendedName>
</protein>